<comment type="similarity">
    <text evidence="6">Belongs to the methyltransferase superfamily. METTL16/RlmF family.</text>
</comment>
<dbReference type="InterPro" id="IPR029063">
    <property type="entry name" value="SAM-dependent_MTases_sf"/>
</dbReference>
<name>A0ABT4JSF8_9GAMM</name>
<sequence>MTKKPNTAATKSFEKALITKNKLELHPRNPHKMRYDFALLADSCAELTQYVVKNKYGNESIDFANPLAVKALNKALLSHFYGVPFWDIPAGFLCPPIPGRADYIHYLADLLADSNAGVIPRGSMVKALDIGVGANCVYPIIGNREYGWKFIGSDINKIAVDSATMVIKSNTNLTGNIQVRLQSNKTSFFNGIWQVDERFDITLCNPPFHSSESAMKAESERKWRGLKGKSRSTLNFGGQADELWCDGGEEGFICRMVEESKTYRDRCYWFTSLVARQSSLPAIYRALENSGAIQVKTINMAQGKKMSRFIAWSFLEADQQDYWQDTYWAI</sequence>
<dbReference type="EC" id="2.1.1.181" evidence="6"/>
<dbReference type="GO" id="GO:0052907">
    <property type="term" value="F:23S rRNA (adenine(1618)-N(6))-methyltransferase activity"/>
    <property type="evidence" value="ECO:0007669"/>
    <property type="project" value="UniProtKB-EC"/>
</dbReference>
<comment type="caution">
    <text evidence="7">The sequence shown here is derived from an EMBL/GenBank/DDBJ whole genome shotgun (WGS) entry which is preliminary data.</text>
</comment>
<dbReference type="Proteomes" id="UP001149719">
    <property type="component" value="Unassembled WGS sequence"/>
</dbReference>
<keyword evidence="4 6" id="KW-0808">Transferase</keyword>
<dbReference type="SUPFAM" id="SSF53335">
    <property type="entry name" value="S-adenosyl-L-methionine-dependent methyltransferases"/>
    <property type="match status" value="1"/>
</dbReference>
<dbReference type="Pfam" id="PF05971">
    <property type="entry name" value="Methyltransf_10"/>
    <property type="match status" value="1"/>
</dbReference>
<evidence type="ECO:0000256" key="6">
    <source>
        <dbReference type="HAMAP-Rule" id="MF_01848"/>
    </source>
</evidence>
<keyword evidence="8" id="KW-1185">Reference proteome</keyword>
<comment type="catalytic activity">
    <reaction evidence="6">
        <text>adenosine(1618) in 23S rRNA + S-adenosyl-L-methionine = N(6)-methyladenosine(1618) in 23S rRNA + S-adenosyl-L-homocysteine + H(+)</text>
        <dbReference type="Rhea" id="RHEA:16497"/>
        <dbReference type="Rhea" id="RHEA-COMP:10229"/>
        <dbReference type="Rhea" id="RHEA-COMP:10231"/>
        <dbReference type="ChEBI" id="CHEBI:15378"/>
        <dbReference type="ChEBI" id="CHEBI:57856"/>
        <dbReference type="ChEBI" id="CHEBI:59789"/>
        <dbReference type="ChEBI" id="CHEBI:74411"/>
        <dbReference type="ChEBI" id="CHEBI:74449"/>
        <dbReference type="EC" id="2.1.1.181"/>
    </reaction>
</comment>
<keyword evidence="3 6" id="KW-0489">Methyltransferase</keyword>
<dbReference type="PIRSF" id="PIRSF029038">
    <property type="entry name" value="Mtase_YbiN_prd"/>
    <property type="match status" value="1"/>
</dbReference>
<dbReference type="PANTHER" id="PTHR13393:SF0">
    <property type="entry name" value="RNA N6-ADENOSINE-METHYLTRANSFERASE METTL16"/>
    <property type="match status" value="1"/>
</dbReference>
<dbReference type="CDD" id="cd02440">
    <property type="entry name" value="AdoMet_MTases"/>
    <property type="match status" value="1"/>
</dbReference>
<comment type="subcellular location">
    <subcellularLocation>
        <location evidence="6">Cytoplasm</location>
    </subcellularLocation>
</comment>
<proteinExistence type="inferred from homology"/>
<dbReference type="NCBIfam" id="NF008725">
    <property type="entry name" value="PRK11727.1"/>
    <property type="match status" value="1"/>
</dbReference>
<dbReference type="InterPro" id="IPR016909">
    <property type="entry name" value="rRNA_lsu_MeTfrase_F"/>
</dbReference>
<keyword evidence="1 6" id="KW-0963">Cytoplasm</keyword>
<evidence type="ECO:0000313" key="8">
    <source>
        <dbReference type="Proteomes" id="UP001149719"/>
    </source>
</evidence>
<keyword evidence="5 6" id="KW-0949">S-adenosyl-L-methionine</keyword>
<dbReference type="RefSeq" id="WP_269123990.1">
    <property type="nucleotide sequence ID" value="NZ_JAPUBN010000013.1"/>
</dbReference>
<dbReference type="InterPro" id="IPR010286">
    <property type="entry name" value="METTL16/RlmF"/>
</dbReference>
<evidence type="ECO:0000313" key="7">
    <source>
        <dbReference type="EMBL" id="MCZ2721315.1"/>
    </source>
</evidence>
<dbReference type="Gene3D" id="3.40.50.150">
    <property type="entry name" value="Vaccinia Virus protein VP39"/>
    <property type="match status" value="1"/>
</dbReference>
<evidence type="ECO:0000256" key="5">
    <source>
        <dbReference type="ARBA" id="ARBA00022691"/>
    </source>
</evidence>
<protein>
    <recommendedName>
        <fullName evidence="6">Ribosomal RNA large subunit methyltransferase F</fullName>
        <ecNumber evidence="6">2.1.1.181</ecNumber>
    </recommendedName>
    <alternativeName>
        <fullName evidence="6">23S rRNA mA1618 methyltransferase</fullName>
    </alternativeName>
    <alternativeName>
        <fullName evidence="6">rRNA adenine N-6-methyltransferase</fullName>
    </alternativeName>
</protein>
<reference evidence="7" key="1">
    <citation type="submission" date="2022-12" db="EMBL/GenBank/DDBJ databases">
        <title>Marinomonas 15G1-11 sp. nov, isolated from marine algae.</title>
        <authorList>
            <person name="Butt M."/>
            <person name="Choi D.G."/>
            <person name="Kim J.M."/>
            <person name="Lee J.K."/>
            <person name="Baek J.H."/>
            <person name="Jeon C.O."/>
        </authorList>
    </citation>
    <scope>NUCLEOTIDE SEQUENCE</scope>
    <source>
        <strain evidence="7">15G1-11</strain>
    </source>
</reference>
<accession>A0ABT4JSF8</accession>
<evidence type="ECO:0000256" key="3">
    <source>
        <dbReference type="ARBA" id="ARBA00022603"/>
    </source>
</evidence>
<evidence type="ECO:0000256" key="4">
    <source>
        <dbReference type="ARBA" id="ARBA00022679"/>
    </source>
</evidence>
<evidence type="ECO:0000256" key="1">
    <source>
        <dbReference type="ARBA" id="ARBA00022490"/>
    </source>
</evidence>
<comment type="function">
    <text evidence="6">Specifically methylates the adenine in position 1618 of 23S rRNA.</text>
</comment>
<gene>
    <name evidence="6 7" type="primary">rlmF</name>
    <name evidence="7" type="ORF">O1D97_06555</name>
</gene>
<evidence type="ECO:0000256" key="2">
    <source>
        <dbReference type="ARBA" id="ARBA00022552"/>
    </source>
</evidence>
<dbReference type="EMBL" id="JAPUBN010000013">
    <property type="protein sequence ID" value="MCZ2721315.1"/>
    <property type="molecule type" value="Genomic_DNA"/>
</dbReference>
<keyword evidence="2 6" id="KW-0698">rRNA processing</keyword>
<dbReference type="PANTHER" id="PTHR13393">
    <property type="entry name" value="SAM-DEPENDENT METHYLTRANSFERASE"/>
    <property type="match status" value="1"/>
</dbReference>
<dbReference type="HAMAP" id="MF_01848">
    <property type="entry name" value="23SrRNA_methyltr_F"/>
    <property type="match status" value="1"/>
</dbReference>
<organism evidence="7 8">
    <name type="scientific">Marinomonas phaeophyticola</name>
    <dbReference type="NCBI Taxonomy" id="3004091"/>
    <lineage>
        <taxon>Bacteria</taxon>
        <taxon>Pseudomonadati</taxon>
        <taxon>Pseudomonadota</taxon>
        <taxon>Gammaproteobacteria</taxon>
        <taxon>Oceanospirillales</taxon>
        <taxon>Oceanospirillaceae</taxon>
        <taxon>Marinomonas</taxon>
    </lineage>
</organism>